<evidence type="ECO:0000313" key="6">
    <source>
        <dbReference type="EMBL" id="SDQ55965.1"/>
    </source>
</evidence>
<evidence type="ECO:0000259" key="5">
    <source>
        <dbReference type="Pfam" id="PF09084"/>
    </source>
</evidence>
<protein>
    <submittedName>
        <fullName evidence="6">NMT1/THI5 like</fullName>
    </submittedName>
</protein>
<accession>A0A1H1BVK9</accession>
<evidence type="ECO:0000256" key="1">
    <source>
        <dbReference type="ARBA" id="ARBA00004418"/>
    </source>
</evidence>
<dbReference type="RefSeq" id="WP_074699956.1">
    <property type="nucleotide sequence ID" value="NZ_CP018863.1"/>
</dbReference>
<comment type="subcellular location">
    <subcellularLocation>
        <location evidence="1">Periplasm</location>
    </subcellularLocation>
</comment>
<reference evidence="6 7" key="1">
    <citation type="submission" date="2016-10" db="EMBL/GenBank/DDBJ databases">
        <authorList>
            <person name="de Groot N.N."/>
        </authorList>
    </citation>
    <scope>NUCLEOTIDE SEQUENCE [LARGE SCALE GENOMIC DNA]</scope>
    <source>
        <strain evidence="6 7">DSM 20117</strain>
    </source>
</reference>
<dbReference type="KEGG" id="acry:AC20117_09380"/>
<dbReference type="PANTHER" id="PTHR30024">
    <property type="entry name" value="ALIPHATIC SULFONATES-BINDING PROTEIN-RELATED"/>
    <property type="match status" value="1"/>
</dbReference>
<feature type="signal peptide" evidence="4">
    <location>
        <begin position="1"/>
        <end position="21"/>
    </location>
</feature>
<dbReference type="InterPro" id="IPR015168">
    <property type="entry name" value="SsuA/THI5"/>
</dbReference>
<name>A0A1H1BVK9_9MICC</name>
<dbReference type="GO" id="GO:0042597">
    <property type="term" value="C:periplasmic space"/>
    <property type="evidence" value="ECO:0007669"/>
    <property type="project" value="UniProtKB-SubCell"/>
</dbReference>
<dbReference type="PANTHER" id="PTHR30024:SF47">
    <property type="entry name" value="TAURINE-BINDING PERIPLASMIC PROTEIN"/>
    <property type="match status" value="1"/>
</dbReference>
<dbReference type="AlphaFoldDB" id="A0A1H1BVK9"/>
<gene>
    <name evidence="6" type="ORF">SAMN04489742_1595</name>
</gene>
<feature type="chain" id="PRO_5038337109" evidence="4">
    <location>
        <begin position="22"/>
        <end position="334"/>
    </location>
</feature>
<keyword evidence="3 4" id="KW-0732">Signal</keyword>
<proteinExistence type="inferred from homology"/>
<evidence type="ECO:0000256" key="3">
    <source>
        <dbReference type="ARBA" id="ARBA00022729"/>
    </source>
</evidence>
<dbReference type="Pfam" id="PF09084">
    <property type="entry name" value="NMT1"/>
    <property type="match status" value="1"/>
</dbReference>
<dbReference type="SUPFAM" id="SSF53850">
    <property type="entry name" value="Periplasmic binding protein-like II"/>
    <property type="match status" value="1"/>
</dbReference>
<organism evidence="6 7">
    <name type="scientific">Crystallibacter crystallopoietes</name>
    <dbReference type="NCBI Taxonomy" id="37928"/>
    <lineage>
        <taxon>Bacteria</taxon>
        <taxon>Bacillati</taxon>
        <taxon>Actinomycetota</taxon>
        <taxon>Actinomycetes</taxon>
        <taxon>Micrococcales</taxon>
        <taxon>Micrococcaceae</taxon>
        <taxon>Crystallibacter</taxon>
    </lineage>
</organism>
<dbReference type="Gene3D" id="3.40.190.10">
    <property type="entry name" value="Periplasmic binding protein-like II"/>
    <property type="match status" value="2"/>
</dbReference>
<sequence>MHRTKSRIFAIPAALAALALAGCGGSTSSSSETAAAAPEGEMTAVTISIPPSSFATPMYLGVEEGIFEKHGFDVTLQPGTSMAEMMPLLMNGQAQYIFADLHNTIIATEEGMPIAVGAPNGVNAESEPDGKGFANLMVAEDSGINGLKDLEGKKIGTNSINGQAQLDTTTYLESKGVDTSGIEWIAVPTQQAVAGLKQGQYDAITIAEPGGTAAMQGGGVKMIGSADAAMPGAPMFVLAAQESYLQEDPERAQRFQEAMIEANTMANNDRAAVEETLASFMELPKEIIGETVLPNFSEVPFEPAAAEPVIERLKVNGILPKDSAPDLEALFPVK</sequence>
<dbReference type="EMBL" id="FNKH01000002">
    <property type="protein sequence ID" value="SDQ55965.1"/>
    <property type="molecule type" value="Genomic_DNA"/>
</dbReference>
<comment type="similarity">
    <text evidence="2">Belongs to the bacterial solute-binding protein SsuA/TauA family.</text>
</comment>
<dbReference type="OrthoDB" id="5174711at2"/>
<feature type="domain" description="SsuA/THI5-like" evidence="5">
    <location>
        <begin position="56"/>
        <end position="263"/>
    </location>
</feature>
<dbReference type="PROSITE" id="PS51257">
    <property type="entry name" value="PROKAR_LIPOPROTEIN"/>
    <property type="match status" value="1"/>
</dbReference>
<keyword evidence="7" id="KW-1185">Reference proteome</keyword>
<dbReference type="Proteomes" id="UP000181917">
    <property type="component" value="Unassembled WGS sequence"/>
</dbReference>
<evidence type="ECO:0000256" key="4">
    <source>
        <dbReference type="SAM" id="SignalP"/>
    </source>
</evidence>
<dbReference type="STRING" id="37928.SAMN04489742_1595"/>
<evidence type="ECO:0000313" key="7">
    <source>
        <dbReference type="Proteomes" id="UP000181917"/>
    </source>
</evidence>
<evidence type="ECO:0000256" key="2">
    <source>
        <dbReference type="ARBA" id="ARBA00010742"/>
    </source>
</evidence>